<reference evidence="5" key="1">
    <citation type="submission" date="2017-01" db="EMBL/GenBank/DDBJ databases">
        <authorList>
            <person name="Varghese N."/>
            <person name="Submissions S."/>
        </authorList>
    </citation>
    <scope>NUCLEOTIDE SEQUENCE [LARGE SCALE GENOMIC DNA]</scope>
    <source>
        <strain evidence="5">CGMCC 1.7737</strain>
    </source>
</reference>
<dbReference type="SUPFAM" id="SSF53474">
    <property type="entry name" value="alpha/beta-Hydrolases"/>
    <property type="match status" value="1"/>
</dbReference>
<dbReference type="PROSITE" id="PS51318">
    <property type="entry name" value="TAT"/>
    <property type="match status" value="1"/>
</dbReference>
<dbReference type="EMBL" id="FTNO01000001">
    <property type="protein sequence ID" value="SIR22648.1"/>
    <property type="molecule type" value="Genomic_DNA"/>
</dbReference>
<protein>
    <submittedName>
        <fullName evidence="4">Esterase, PHB depolymerase family</fullName>
    </submittedName>
</protein>
<dbReference type="GO" id="GO:0005576">
    <property type="term" value="C:extracellular region"/>
    <property type="evidence" value="ECO:0007669"/>
    <property type="project" value="InterPro"/>
</dbReference>
<accession>A0A1N6Z721</accession>
<gene>
    <name evidence="4" type="ORF">SAMN05421858_1901</name>
</gene>
<dbReference type="Proteomes" id="UP000186914">
    <property type="component" value="Unassembled WGS sequence"/>
</dbReference>
<dbReference type="OrthoDB" id="94947at2157"/>
<dbReference type="Pfam" id="PF10503">
    <property type="entry name" value="Esterase_PHB"/>
    <property type="match status" value="1"/>
</dbReference>
<keyword evidence="1" id="KW-0732">Signal</keyword>
<dbReference type="InterPro" id="IPR010126">
    <property type="entry name" value="Esterase_phb"/>
</dbReference>
<dbReference type="PANTHER" id="PTHR43037">
    <property type="entry name" value="UNNAMED PRODUCT-RELATED"/>
    <property type="match status" value="1"/>
</dbReference>
<evidence type="ECO:0000256" key="1">
    <source>
        <dbReference type="ARBA" id="ARBA00022729"/>
    </source>
</evidence>
<organism evidence="4 5">
    <name type="scientific">Haladaptatus litoreus</name>
    <dbReference type="NCBI Taxonomy" id="553468"/>
    <lineage>
        <taxon>Archaea</taxon>
        <taxon>Methanobacteriati</taxon>
        <taxon>Methanobacteriota</taxon>
        <taxon>Stenosarchaea group</taxon>
        <taxon>Halobacteria</taxon>
        <taxon>Halobacteriales</taxon>
        <taxon>Haladaptataceae</taxon>
        <taxon>Haladaptatus</taxon>
    </lineage>
</organism>
<dbReference type="RefSeq" id="WP_076429835.1">
    <property type="nucleotide sequence ID" value="NZ_FTNO01000001.1"/>
</dbReference>
<feature type="region of interest" description="Disordered" evidence="3">
    <location>
        <begin position="246"/>
        <end position="268"/>
    </location>
</feature>
<evidence type="ECO:0000313" key="5">
    <source>
        <dbReference type="Proteomes" id="UP000186914"/>
    </source>
</evidence>
<evidence type="ECO:0000313" key="4">
    <source>
        <dbReference type="EMBL" id="SIR22648.1"/>
    </source>
</evidence>
<dbReference type="GO" id="GO:0016787">
    <property type="term" value="F:hydrolase activity"/>
    <property type="evidence" value="ECO:0007669"/>
    <property type="project" value="UniProtKB-KW"/>
</dbReference>
<keyword evidence="2" id="KW-0378">Hydrolase</keyword>
<feature type="compositionally biased region" description="Polar residues" evidence="3">
    <location>
        <begin position="256"/>
        <end position="268"/>
    </location>
</feature>
<dbReference type="InterPro" id="IPR006311">
    <property type="entry name" value="TAT_signal"/>
</dbReference>
<sequence>MKLDRRTLIRSVGGTVATAGILGSASTATAEGSYTNHYYSGFDYWKYVPDSAGAGSPLVVMLHGCTQDADQFRVETGMNEVADEEGFVVIYPDQYNARNSEQCWNWFYDANTVRGNGEAAVIAGMTQETTDAHSLDAERVYVAGLSAGGAMVPNLLAEYADIYAAGGIHSALEYDAADTVTGATAAMEYGGPDPYAKGIDAYDAMEYYGITSLLPTIVFHGTADGTVVPINGDQATVQAIQTNDLAEDGANDDNVDTTPDSVTNGQSDSFSYTVSEYHDDSGTNLVEYWEVDGMGHAWSGGTAGGEYTAPGGPDANRRMWNFFSQHTRSEW</sequence>
<dbReference type="Gene3D" id="3.40.50.1820">
    <property type="entry name" value="alpha/beta hydrolase"/>
    <property type="match status" value="1"/>
</dbReference>
<dbReference type="InterPro" id="IPR029058">
    <property type="entry name" value="AB_hydrolase_fold"/>
</dbReference>
<evidence type="ECO:0000256" key="3">
    <source>
        <dbReference type="SAM" id="MobiDB-lite"/>
    </source>
</evidence>
<dbReference type="PANTHER" id="PTHR43037:SF1">
    <property type="entry name" value="BLL1128 PROTEIN"/>
    <property type="match status" value="1"/>
</dbReference>
<dbReference type="NCBIfam" id="TIGR01840">
    <property type="entry name" value="esterase_phb"/>
    <property type="match status" value="1"/>
</dbReference>
<dbReference type="InterPro" id="IPR050955">
    <property type="entry name" value="Plant_Biomass_Hydrol_Est"/>
</dbReference>
<proteinExistence type="predicted"/>
<feature type="compositionally biased region" description="Acidic residues" evidence="3">
    <location>
        <begin position="246"/>
        <end position="255"/>
    </location>
</feature>
<keyword evidence="5" id="KW-1185">Reference proteome</keyword>
<name>A0A1N6Z721_9EURY</name>
<evidence type="ECO:0000256" key="2">
    <source>
        <dbReference type="ARBA" id="ARBA00022801"/>
    </source>
</evidence>
<dbReference type="AlphaFoldDB" id="A0A1N6Z721"/>